<name>A0A0M0JF33_9EUKA</name>
<dbReference type="EMBL" id="JWZX01003006">
    <property type="protein sequence ID" value="KOO25211.1"/>
    <property type="molecule type" value="Genomic_DNA"/>
</dbReference>
<sequence length="23" mass="2604">MRRWVGMVVRFGSPCLSHVPCVS</sequence>
<organism evidence="1 2">
    <name type="scientific">Chrysochromulina tobinii</name>
    <dbReference type="NCBI Taxonomy" id="1460289"/>
    <lineage>
        <taxon>Eukaryota</taxon>
        <taxon>Haptista</taxon>
        <taxon>Haptophyta</taxon>
        <taxon>Prymnesiophyceae</taxon>
        <taxon>Prymnesiales</taxon>
        <taxon>Chrysochromulinaceae</taxon>
        <taxon>Chrysochromulina</taxon>
    </lineage>
</organism>
<feature type="non-terminal residue" evidence="1">
    <location>
        <position position="23"/>
    </location>
</feature>
<evidence type="ECO:0000313" key="2">
    <source>
        <dbReference type="Proteomes" id="UP000037460"/>
    </source>
</evidence>
<keyword evidence="2" id="KW-1185">Reference proteome</keyword>
<comment type="caution">
    <text evidence="1">The sequence shown here is derived from an EMBL/GenBank/DDBJ whole genome shotgun (WGS) entry which is preliminary data.</text>
</comment>
<gene>
    <name evidence="1" type="ORF">Ctob_012423</name>
</gene>
<accession>A0A0M0JF33</accession>
<dbReference type="Proteomes" id="UP000037460">
    <property type="component" value="Unassembled WGS sequence"/>
</dbReference>
<proteinExistence type="predicted"/>
<reference evidence="2" key="1">
    <citation type="journal article" date="2015" name="PLoS Genet.">
        <title>Genome Sequence and Transcriptome Analyses of Chrysochromulina tobin: Metabolic Tools for Enhanced Algal Fitness in the Prominent Order Prymnesiales (Haptophyceae).</title>
        <authorList>
            <person name="Hovde B.T."/>
            <person name="Deodato C.R."/>
            <person name="Hunsperger H.M."/>
            <person name="Ryken S.A."/>
            <person name="Yost W."/>
            <person name="Jha R.K."/>
            <person name="Patterson J."/>
            <person name="Monnat R.J. Jr."/>
            <person name="Barlow S.B."/>
            <person name="Starkenburg S.R."/>
            <person name="Cattolico R.A."/>
        </authorList>
    </citation>
    <scope>NUCLEOTIDE SEQUENCE</scope>
    <source>
        <strain evidence="2">CCMP291</strain>
    </source>
</reference>
<dbReference type="AlphaFoldDB" id="A0A0M0JF33"/>
<evidence type="ECO:0000313" key="1">
    <source>
        <dbReference type="EMBL" id="KOO25211.1"/>
    </source>
</evidence>
<protein>
    <submittedName>
        <fullName evidence="1">Uncharacterized protein</fullName>
    </submittedName>
</protein>